<accession>A0A7V8UW07</accession>
<evidence type="ECO:0000313" key="2">
    <source>
        <dbReference type="EMBL" id="MBA1838393.1"/>
    </source>
</evidence>
<name>A0A7V8UW07_9CORY</name>
<sequence length="361" mass="40384">MRQVEVNLQTYPATNLGDDLFAFILSQRYTNTFHVSRLTHKSSFSGVPNVIPSRSAVGELLFKILNRLLPRWKDHFRAKTIRQQDIFAVAGGSIFMYQNNLDFWERERDFYLGLNRPVYVLGCNITDEGPEAFKSAIREIARSCVDVTVRDEATLEFFDRAPNVRLLPDLVFALEMDEFQTDRIEGSALISVVDGYRFGEEIGNSYFQGLSEMVKQLLAENRNVTLMSFCSKEGDETGIEHLLDASGLVPCDQLSVYCYDGDIAEALRTIGAADLVIGSRFHANILGLLSGAAVLPLSYSSKTPRALRMAGIECPVTPLQECGLGVLTEDHQARLTSSEIASLRNRAEEHFLALDAVLERR</sequence>
<dbReference type="Pfam" id="PF04230">
    <property type="entry name" value="PS_pyruv_trans"/>
    <property type="match status" value="1"/>
</dbReference>
<organism evidence="2 3">
    <name type="scientific">Corynebacterium wankanglinii</name>
    <dbReference type="NCBI Taxonomy" id="2735136"/>
    <lineage>
        <taxon>Bacteria</taxon>
        <taxon>Bacillati</taxon>
        <taxon>Actinomycetota</taxon>
        <taxon>Actinomycetes</taxon>
        <taxon>Mycobacteriales</taxon>
        <taxon>Corynebacteriaceae</taxon>
        <taxon>Corynebacterium</taxon>
    </lineage>
</organism>
<keyword evidence="2" id="KW-0808">Transferase</keyword>
<dbReference type="AlphaFoldDB" id="A0A7V8UW07"/>
<evidence type="ECO:0000259" key="1">
    <source>
        <dbReference type="Pfam" id="PF04230"/>
    </source>
</evidence>
<dbReference type="PANTHER" id="PTHR36836">
    <property type="entry name" value="COLANIC ACID BIOSYNTHESIS PROTEIN WCAK"/>
    <property type="match status" value="1"/>
</dbReference>
<dbReference type="PANTHER" id="PTHR36836:SF1">
    <property type="entry name" value="COLANIC ACID BIOSYNTHESIS PROTEIN WCAK"/>
    <property type="match status" value="1"/>
</dbReference>
<protein>
    <submittedName>
        <fullName evidence="2">Polysaccharide pyruvyl transferase family protein</fullName>
    </submittedName>
</protein>
<reference evidence="2 3" key="1">
    <citation type="submission" date="2020-05" db="EMBL/GenBank/DDBJ databases">
        <title>Descriptions of Corynebacterium xxxx sp. nov., Corynebacterium yyyy sp. nov. and Corynebacterium zzzz sp. nov.</title>
        <authorList>
            <person name="Zhang G."/>
        </authorList>
    </citation>
    <scope>NUCLEOTIDE SEQUENCE [LARGE SCALE GENOMIC DNA]</scope>
    <source>
        <strain evidence="3">zg-913</strain>
    </source>
</reference>
<keyword evidence="3" id="KW-1185">Reference proteome</keyword>
<gene>
    <name evidence="2" type="ORF">HMA55_10980</name>
</gene>
<proteinExistence type="predicted"/>
<dbReference type="EMBL" id="JABFED010000010">
    <property type="protein sequence ID" value="MBA1838393.1"/>
    <property type="molecule type" value="Genomic_DNA"/>
</dbReference>
<comment type="caution">
    <text evidence="2">The sequence shown here is derived from an EMBL/GenBank/DDBJ whole genome shotgun (WGS) entry which is preliminary data.</text>
</comment>
<dbReference type="RefSeq" id="WP_181193081.1">
    <property type="nucleotide sequence ID" value="NZ_JABFED010000010.1"/>
</dbReference>
<feature type="domain" description="Polysaccharide pyruvyl transferase" evidence="1">
    <location>
        <begin position="15"/>
        <end position="301"/>
    </location>
</feature>
<dbReference type="InterPro" id="IPR007345">
    <property type="entry name" value="Polysacch_pyruvyl_Trfase"/>
</dbReference>
<dbReference type="GO" id="GO:0016740">
    <property type="term" value="F:transferase activity"/>
    <property type="evidence" value="ECO:0007669"/>
    <property type="project" value="UniProtKB-KW"/>
</dbReference>
<evidence type="ECO:0000313" key="3">
    <source>
        <dbReference type="Proteomes" id="UP000577408"/>
    </source>
</evidence>
<dbReference type="Proteomes" id="UP000577408">
    <property type="component" value="Unassembled WGS sequence"/>
</dbReference>